<sequence length="407" mass="46262">MKVIATAHIIYSLASRTLLAFFLLLSLSLNGQDEVARPAARALYEYFDEKLPDTLSANKHNFYPVLSGNAASGVNLLMEGPKALVERPRFLSIDFRMGSQTTGRRVYQQLWRYPEWGVGYYGVKLYNDEVFGVPNALFGYIDIPGKTFSPERRWTWGYHIGGGLSFNFQPNNPDFNPLNNVIGSYNNVFIDLGFWASHKLSESIDIRGGFQFIHFSNGASSLPNQGMNMIGPNLQIKHHLVRERPTTFKRDDIPEWTSRHGLFVYQAIGGKQVTSGGKRYFNSTTGLAYKWWSGYRNRWLVQADVFYDSSNNTGEGPRDIVPVADRDNPNNLYSLGIFAGHEAVYNRWGFVVGWGVHVARRYEYTSVHYQRFGVQYRVWNGLVVGAGLKARTFAADYIEWSIGYNAF</sequence>
<dbReference type="Proteomes" id="UP000770785">
    <property type="component" value="Unassembled WGS sequence"/>
</dbReference>
<proteinExistence type="predicted"/>
<reference evidence="1 2" key="1">
    <citation type="submission" date="2020-03" db="EMBL/GenBank/DDBJ databases">
        <title>Genomic Encyclopedia of Type Strains, Phase IV (KMG-IV): sequencing the most valuable type-strain genomes for metagenomic binning, comparative biology and taxonomic classification.</title>
        <authorList>
            <person name="Goeker M."/>
        </authorList>
    </citation>
    <scope>NUCLEOTIDE SEQUENCE [LARGE SCALE GENOMIC DNA]</scope>
    <source>
        <strain evidence="1 2">DSM 105096</strain>
    </source>
</reference>
<accession>A0ABX0X9F7</accession>
<evidence type="ECO:0008006" key="3">
    <source>
        <dbReference type="Google" id="ProtNLM"/>
    </source>
</evidence>
<dbReference type="RefSeq" id="WP_168036675.1">
    <property type="nucleotide sequence ID" value="NZ_JAATJH010000002.1"/>
</dbReference>
<comment type="caution">
    <text evidence="1">The sequence shown here is derived from an EMBL/GenBank/DDBJ whole genome shotgun (WGS) entry which is preliminary data.</text>
</comment>
<organism evidence="1 2">
    <name type="scientific">Neolewinella antarctica</name>
    <dbReference type="NCBI Taxonomy" id="442734"/>
    <lineage>
        <taxon>Bacteria</taxon>
        <taxon>Pseudomonadati</taxon>
        <taxon>Bacteroidota</taxon>
        <taxon>Saprospiria</taxon>
        <taxon>Saprospirales</taxon>
        <taxon>Lewinellaceae</taxon>
        <taxon>Neolewinella</taxon>
    </lineage>
</organism>
<name>A0ABX0X9F7_9BACT</name>
<dbReference type="EMBL" id="JAATJH010000002">
    <property type="protein sequence ID" value="NJC25906.1"/>
    <property type="molecule type" value="Genomic_DNA"/>
</dbReference>
<protein>
    <recommendedName>
        <fullName evidence="3">Acyloxyacyl hydrolase</fullName>
    </recommendedName>
</protein>
<evidence type="ECO:0000313" key="1">
    <source>
        <dbReference type="EMBL" id="NJC25906.1"/>
    </source>
</evidence>
<gene>
    <name evidence="1" type="ORF">GGR27_001405</name>
</gene>
<evidence type="ECO:0000313" key="2">
    <source>
        <dbReference type="Proteomes" id="UP000770785"/>
    </source>
</evidence>
<keyword evidence="2" id="KW-1185">Reference proteome</keyword>